<dbReference type="InterPro" id="IPR018247">
    <property type="entry name" value="EF_Hand_1_Ca_BS"/>
</dbReference>
<evidence type="ECO:0000259" key="3">
    <source>
        <dbReference type="PROSITE" id="PS50222"/>
    </source>
</evidence>
<dbReference type="SMART" id="SM00054">
    <property type="entry name" value="EFh"/>
    <property type="match status" value="1"/>
</dbReference>
<dbReference type="InterPro" id="IPR013787">
    <property type="entry name" value="S100_Ca-bd_sub"/>
</dbReference>
<dbReference type="Proteomes" id="UP000324632">
    <property type="component" value="Chromosome 24"/>
</dbReference>
<keyword evidence="1" id="KW-0479">Metal-binding</keyword>
<dbReference type="PANTHER" id="PTHR11639">
    <property type="entry name" value="S100 CALCIUM-BINDING PROTEIN"/>
    <property type="match status" value="1"/>
</dbReference>
<dbReference type="EMBL" id="SOYY01000024">
    <property type="protein sequence ID" value="KAA0703219.1"/>
    <property type="molecule type" value="Genomic_DNA"/>
</dbReference>
<dbReference type="OrthoDB" id="26525at2759"/>
<dbReference type="GO" id="GO:0005615">
    <property type="term" value="C:extracellular space"/>
    <property type="evidence" value="ECO:0007669"/>
    <property type="project" value="TreeGrafter"/>
</dbReference>
<accession>A0A5A9N2K3</accession>
<evidence type="ECO:0000313" key="5">
    <source>
        <dbReference type="Proteomes" id="UP000324632"/>
    </source>
</evidence>
<dbReference type="PROSITE" id="PS50222">
    <property type="entry name" value="EF_HAND_2"/>
    <property type="match status" value="1"/>
</dbReference>
<dbReference type="CDD" id="cd00213">
    <property type="entry name" value="S-100"/>
    <property type="match status" value="1"/>
</dbReference>
<dbReference type="SUPFAM" id="SSF47473">
    <property type="entry name" value="EF-hand"/>
    <property type="match status" value="1"/>
</dbReference>
<dbReference type="PANTHER" id="PTHR11639:SF126">
    <property type="entry name" value="S100 CALCIUM-BINDING PROTEIN W"/>
    <property type="match status" value="1"/>
</dbReference>
<dbReference type="InterPro" id="IPR011992">
    <property type="entry name" value="EF-hand-dom_pair"/>
</dbReference>
<evidence type="ECO:0000313" key="4">
    <source>
        <dbReference type="EMBL" id="KAA0703219.1"/>
    </source>
</evidence>
<reference evidence="4 5" key="1">
    <citation type="journal article" date="2019" name="Mol. Ecol. Resour.">
        <title>Chromosome-level genome assembly of Triplophysa tibetana, a fish adapted to the harsh high-altitude environment of the Tibetan Plateau.</title>
        <authorList>
            <person name="Yang X."/>
            <person name="Liu H."/>
            <person name="Ma Z."/>
            <person name="Zou Y."/>
            <person name="Zou M."/>
            <person name="Mao Y."/>
            <person name="Li X."/>
            <person name="Wang H."/>
            <person name="Chen T."/>
            <person name="Wang W."/>
            <person name="Yang R."/>
        </authorList>
    </citation>
    <scope>NUCLEOTIDE SEQUENCE [LARGE SCALE GENOMIC DNA]</scope>
    <source>
        <strain evidence="4">TTIB1903HZAU</strain>
        <tissue evidence="4">Muscle</tissue>
    </source>
</reference>
<dbReference type="SMART" id="SM01394">
    <property type="entry name" value="S_100"/>
    <property type="match status" value="1"/>
</dbReference>
<dbReference type="GO" id="GO:0046914">
    <property type="term" value="F:transition metal ion binding"/>
    <property type="evidence" value="ECO:0007669"/>
    <property type="project" value="InterPro"/>
</dbReference>
<dbReference type="InterPro" id="IPR034325">
    <property type="entry name" value="S-100_dom"/>
</dbReference>
<dbReference type="Pfam" id="PF01023">
    <property type="entry name" value="S_100"/>
    <property type="match status" value="1"/>
</dbReference>
<dbReference type="InterPro" id="IPR002048">
    <property type="entry name" value="EF_hand_dom"/>
</dbReference>
<gene>
    <name evidence="4" type="ORF">E1301_Tti006984</name>
</gene>
<feature type="domain" description="EF-hand" evidence="3">
    <location>
        <begin position="50"/>
        <end position="85"/>
    </location>
</feature>
<protein>
    <submittedName>
        <fullName evidence="4">Protein S100-A6</fullName>
    </submittedName>
</protein>
<keyword evidence="5" id="KW-1185">Reference proteome</keyword>
<dbReference type="PROSITE" id="PS00018">
    <property type="entry name" value="EF_HAND_1"/>
    <property type="match status" value="1"/>
</dbReference>
<organism evidence="4 5">
    <name type="scientific">Triplophysa tibetana</name>
    <dbReference type="NCBI Taxonomy" id="1572043"/>
    <lineage>
        <taxon>Eukaryota</taxon>
        <taxon>Metazoa</taxon>
        <taxon>Chordata</taxon>
        <taxon>Craniata</taxon>
        <taxon>Vertebrata</taxon>
        <taxon>Euteleostomi</taxon>
        <taxon>Actinopterygii</taxon>
        <taxon>Neopterygii</taxon>
        <taxon>Teleostei</taxon>
        <taxon>Ostariophysi</taxon>
        <taxon>Cypriniformes</taxon>
        <taxon>Nemacheilidae</taxon>
        <taxon>Triplophysa</taxon>
    </lineage>
</organism>
<sequence length="102" mass="11553">MSKLEQAIVAIVEVFEEYAGKDDKKSQLSKAELSELIQSQLSNGAFKDKVAPENIKEVMDDLDKNHDGEVNFGEFSKYVACLAKGFYKKKHGDDKDKPRRNK</sequence>
<dbReference type="GO" id="GO:0005509">
    <property type="term" value="F:calcium ion binding"/>
    <property type="evidence" value="ECO:0007669"/>
    <property type="project" value="InterPro"/>
</dbReference>
<name>A0A5A9N2K3_9TELE</name>
<evidence type="ECO:0000256" key="1">
    <source>
        <dbReference type="ARBA" id="ARBA00022723"/>
    </source>
</evidence>
<dbReference type="Gene3D" id="1.10.238.10">
    <property type="entry name" value="EF-hand"/>
    <property type="match status" value="1"/>
</dbReference>
<dbReference type="GO" id="GO:0048306">
    <property type="term" value="F:calcium-dependent protein binding"/>
    <property type="evidence" value="ECO:0007669"/>
    <property type="project" value="TreeGrafter"/>
</dbReference>
<dbReference type="AlphaFoldDB" id="A0A5A9N2K3"/>
<proteinExistence type="predicted"/>
<evidence type="ECO:0000256" key="2">
    <source>
        <dbReference type="ARBA" id="ARBA00022837"/>
    </source>
</evidence>
<comment type="caution">
    <text evidence="4">The sequence shown here is derived from an EMBL/GenBank/DDBJ whole genome shotgun (WGS) entry which is preliminary data.</text>
</comment>
<keyword evidence="2" id="KW-0106">Calcium</keyword>
<dbReference type="GO" id="GO:0048471">
    <property type="term" value="C:perinuclear region of cytoplasm"/>
    <property type="evidence" value="ECO:0007669"/>
    <property type="project" value="TreeGrafter"/>
</dbReference>